<gene>
    <name evidence="4" type="ORF">HF526_16500</name>
</gene>
<dbReference type="InterPro" id="IPR006119">
    <property type="entry name" value="Resolv_N"/>
</dbReference>
<feature type="domain" description="Resolvase/invertase-type recombinase catalytic" evidence="2">
    <location>
        <begin position="2"/>
        <end position="150"/>
    </location>
</feature>
<organism evidence="4 5">
    <name type="scientific">Pseudonocardia acidicola</name>
    <dbReference type="NCBI Taxonomy" id="2724939"/>
    <lineage>
        <taxon>Bacteria</taxon>
        <taxon>Bacillati</taxon>
        <taxon>Actinomycetota</taxon>
        <taxon>Actinomycetes</taxon>
        <taxon>Pseudonocardiales</taxon>
        <taxon>Pseudonocardiaceae</taxon>
        <taxon>Pseudonocardia</taxon>
    </lineage>
</organism>
<name>A0ABX1SCS8_9PSEU</name>
<comment type="caution">
    <text evidence="4">The sequence shown here is derived from an EMBL/GenBank/DDBJ whole genome shotgun (WGS) entry which is preliminary data.</text>
</comment>
<feature type="domain" description="Recombinase" evidence="3">
    <location>
        <begin position="158"/>
        <end position="266"/>
    </location>
</feature>
<accession>A0ABX1SCS8</accession>
<keyword evidence="5" id="KW-1185">Reference proteome</keyword>
<protein>
    <submittedName>
        <fullName evidence="4">Recombinase family protein</fullName>
    </submittedName>
</protein>
<dbReference type="RefSeq" id="WP_169382332.1">
    <property type="nucleotide sequence ID" value="NZ_JAAXLA010000028.1"/>
</dbReference>
<dbReference type="Gene3D" id="3.90.1750.20">
    <property type="entry name" value="Putative Large Serine Recombinase, Chain B, Domain 2"/>
    <property type="match status" value="1"/>
</dbReference>
<evidence type="ECO:0000259" key="3">
    <source>
        <dbReference type="PROSITE" id="PS51737"/>
    </source>
</evidence>
<evidence type="ECO:0000313" key="5">
    <source>
        <dbReference type="Proteomes" id="UP000820669"/>
    </source>
</evidence>
<dbReference type="Pfam" id="PF00239">
    <property type="entry name" value="Resolvase"/>
    <property type="match status" value="1"/>
</dbReference>
<dbReference type="Proteomes" id="UP000820669">
    <property type="component" value="Unassembled WGS sequence"/>
</dbReference>
<dbReference type="PANTHER" id="PTHR30461">
    <property type="entry name" value="DNA-INVERTASE FROM LAMBDOID PROPHAGE"/>
    <property type="match status" value="1"/>
</dbReference>
<dbReference type="PROSITE" id="PS51736">
    <property type="entry name" value="RECOMBINASES_3"/>
    <property type="match status" value="1"/>
</dbReference>
<dbReference type="InterPro" id="IPR050639">
    <property type="entry name" value="SSR_resolvase"/>
</dbReference>
<dbReference type="InterPro" id="IPR011109">
    <property type="entry name" value="DNA_bind_recombinase_dom"/>
</dbReference>
<dbReference type="Gene3D" id="3.40.50.1390">
    <property type="entry name" value="Resolvase, N-terminal catalytic domain"/>
    <property type="match status" value="1"/>
</dbReference>
<dbReference type="PANTHER" id="PTHR30461:SF23">
    <property type="entry name" value="DNA RECOMBINASE-RELATED"/>
    <property type="match status" value="1"/>
</dbReference>
<proteinExistence type="predicted"/>
<dbReference type="InterPro" id="IPR038109">
    <property type="entry name" value="DNA_bind_recomb_sf"/>
</dbReference>
<evidence type="ECO:0000259" key="2">
    <source>
        <dbReference type="PROSITE" id="PS51736"/>
    </source>
</evidence>
<feature type="coiled-coil region" evidence="1">
    <location>
        <begin position="345"/>
        <end position="400"/>
    </location>
</feature>
<dbReference type="PROSITE" id="PS51737">
    <property type="entry name" value="RECOMBINASE_DNA_BIND"/>
    <property type="match status" value="1"/>
</dbReference>
<sequence length="457" mass="49865">MRAGVYLRISRDQLGDELGVDRQRQDADRLVTARGWQLVDHYVDNDISAAGKVRRPRFEALMQDVEGGRLDVVVGWTLDRICRTARDRLRLLELGRERGLVISLVRGSDMDLSTPAGRLAADILGAAAQHEIDVKGDRQRRAAEQAAALGKAPSGPRAFGFTLDRSALVPVEAAAIRDAYRAVLAGATLAGIARQWNGSGLRSSRHAATEPPRWSAETVKVLLLKARNAGLREHRDQEVGPARWPAIVPEETYRAAAALLTDPNRRQSTPVGRYLLSGVARCGVCNQPVQAGSRRGTYHSYRCRSLGHVARRGDVVDDLVSKVVIARLSRPDARDLLVDHQLPDVEVLREKAQALRTRLDALATEFAEGELTASQLRIATERLRTNLAAAEREIADAGRVDVLGDLVSAGDVAEAWAAIDTDRQRAVVGALMSVTLMPVGRGSRRFDPASVRIEPLT</sequence>
<dbReference type="EMBL" id="JAAXLA010000028">
    <property type="protein sequence ID" value="NMH98895.1"/>
    <property type="molecule type" value="Genomic_DNA"/>
</dbReference>
<keyword evidence="1" id="KW-0175">Coiled coil</keyword>
<dbReference type="SMART" id="SM00857">
    <property type="entry name" value="Resolvase"/>
    <property type="match status" value="1"/>
</dbReference>
<evidence type="ECO:0000313" key="4">
    <source>
        <dbReference type="EMBL" id="NMH98895.1"/>
    </source>
</evidence>
<dbReference type="Pfam" id="PF07508">
    <property type="entry name" value="Recombinase"/>
    <property type="match status" value="1"/>
</dbReference>
<dbReference type="InterPro" id="IPR036162">
    <property type="entry name" value="Resolvase-like_N_sf"/>
</dbReference>
<dbReference type="CDD" id="cd00338">
    <property type="entry name" value="Ser_Recombinase"/>
    <property type="match status" value="1"/>
</dbReference>
<reference evidence="4 5" key="1">
    <citation type="submission" date="2020-04" db="EMBL/GenBank/DDBJ databases">
        <authorList>
            <person name="Klaysubun C."/>
            <person name="Duangmal K."/>
            <person name="Lipun K."/>
        </authorList>
    </citation>
    <scope>NUCLEOTIDE SEQUENCE [LARGE SCALE GENOMIC DNA]</scope>
    <source>
        <strain evidence="4 5">K10HN5</strain>
    </source>
</reference>
<evidence type="ECO:0000256" key="1">
    <source>
        <dbReference type="SAM" id="Coils"/>
    </source>
</evidence>
<dbReference type="SUPFAM" id="SSF53041">
    <property type="entry name" value="Resolvase-like"/>
    <property type="match status" value="1"/>
</dbReference>